<feature type="region of interest" description="Disordered" evidence="3">
    <location>
        <begin position="234"/>
        <end position="287"/>
    </location>
</feature>
<dbReference type="EMBL" id="CAXITT010000009">
    <property type="protein sequence ID" value="CAL1526803.1"/>
    <property type="molecule type" value="Genomic_DNA"/>
</dbReference>
<dbReference type="InterPro" id="IPR045164">
    <property type="entry name" value="RBM41/RNPC3"/>
</dbReference>
<evidence type="ECO:0000313" key="5">
    <source>
        <dbReference type="EMBL" id="CAL1526803.1"/>
    </source>
</evidence>
<evidence type="ECO:0000256" key="1">
    <source>
        <dbReference type="ARBA" id="ARBA00022884"/>
    </source>
</evidence>
<protein>
    <recommendedName>
        <fullName evidence="4">RRM domain-containing protein</fullName>
    </recommendedName>
</protein>
<dbReference type="SUPFAM" id="SSF54928">
    <property type="entry name" value="RNA-binding domain, RBD"/>
    <property type="match status" value="1"/>
</dbReference>
<dbReference type="Pfam" id="PF00076">
    <property type="entry name" value="RRM_1"/>
    <property type="match status" value="1"/>
</dbReference>
<evidence type="ECO:0000313" key="6">
    <source>
        <dbReference type="Proteomes" id="UP001497497"/>
    </source>
</evidence>
<proteinExistence type="predicted"/>
<dbReference type="GO" id="GO:0005689">
    <property type="term" value="C:U12-type spliceosomal complex"/>
    <property type="evidence" value="ECO:0007669"/>
    <property type="project" value="TreeGrafter"/>
</dbReference>
<dbReference type="GO" id="GO:0000398">
    <property type="term" value="P:mRNA splicing, via spliceosome"/>
    <property type="evidence" value="ECO:0007669"/>
    <property type="project" value="TreeGrafter"/>
</dbReference>
<keyword evidence="1 2" id="KW-0694">RNA-binding</keyword>
<feature type="compositionally biased region" description="Polar residues" evidence="3">
    <location>
        <begin position="31"/>
        <end position="47"/>
    </location>
</feature>
<comment type="caution">
    <text evidence="5">The sequence shown here is derived from an EMBL/GenBank/DDBJ whole genome shotgun (WGS) entry which is preliminary data.</text>
</comment>
<feature type="domain" description="RRM" evidence="4">
    <location>
        <begin position="418"/>
        <end position="496"/>
    </location>
</feature>
<evidence type="ECO:0000256" key="2">
    <source>
        <dbReference type="PROSITE-ProRule" id="PRU00176"/>
    </source>
</evidence>
<keyword evidence="6" id="KW-1185">Reference proteome</keyword>
<dbReference type="InterPro" id="IPR035979">
    <property type="entry name" value="RBD_domain_sf"/>
</dbReference>
<reference evidence="5 6" key="1">
    <citation type="submission" date="2024-04" db="EMBL/GenBank/DDBJ databases">
        <authorList>
            <consortium name="Genoscope - CEA"/>
            <person name="William W."/>
        </authorList>
    </citation>
    <scope>NUCLEOTIDE SEQUENCE [LARGE SCALE GENOMIC DNA]</scope>
</reference>
<dbReference type="PROSITE" id="PS50102">
    <property type="entry name" value="RRM"/>
    <property type="match status" value="1"/>
</dbReference>
<feature type="region of interest" description="Disordered" evidence="3">
    <location>
        <begin position="1"/>
        <end position="47"/>
    </location>
</feature>
<dbReference type="PANTHER" id="PTHR16105">
    <property type="entry name" value="RNA-BINDING REGION-CONTAINING PROTEIN 3"/>
    <property type="match status" value="1"/>
</dbReference>
<dbReference type="SMART" id="SM00360">
    <property type="entry name" value="RRM"/>
    <property type="match status" value="1"/>
</dbReference>
<accession>A0AAV2H110</accession>
<dbReference type="InterPro" id="IPR012677">
    <property type="entry name" value="Nucleotide-bd_a/b_plait_sf"/>
</dbReference>
<organism evidence="5 6">
    <name type="scientific">Lymnaea stagnalis</name>
    <name type="common">Great pond snail</name>
    <name type="synonym">Helix stagnalis</name>
    <dbReference type="NCBI Taxonomy" id="6523"/>
    <lineage>
        <taxon>Eukaryota</taxon>
        <taxon>Metazoa</taxon>
        <taxon>Spiralia</taxon>
        <taxon>Lophotrochozoa</taxon>
        <taxon>Mollusca</taxon>
        <taxon>Gastropoda</taxon>
        <taxon>Heterobranchia</taxon>
        <taxon>Euthyneura</taxon>
        <taxon>Panpulmonata</taxon>
        <taxon>Hygrophila</taxon>
        <taxon>Lymnaeoidea</taxon>
        <taxon>Lymnaeidae</taxon>
        <taxon>Lymnaea</taxon>
    </lineage>
</organism>
<dbReference type="Proteomes" id="UP001497497">
    <property type="component" value="Unassembled WGS sequence"/>
</dbReference>
<dbReference type="Gene3D" id="3.30.70.330">
    <property type="match status" value="1"/>
</dbReference>
<dbReference type="AlphaFoldDB" id="A0AAV2H110"/>
<name>A0AAV2H110_LYMST</name>
<sequence length="497" mass="56427">MNHKISKNVQATMPCGNPKRYDTRDVVRMPQGSSQNKGSDGIDSTETASERHLQTLLQRQVRKDITLADHFSQHRSFSLATSHAPGVEKLVGIHNFEHYKVVNDLDSKVDYLRHCGLDDEEITIMLQEEMKIEVTLSHRYGADPAYKAEKLSEIKRKIVDKEKSLQIPDKFQGALELSRQDRDLDRSITKKYRQDSGIPSIITTEKKFVDSHPDDPINHIPEILNVINGKIEREPRRDRRKRRKLEKRQQYYSSLNSADEEEKESSDVPDSSHHVDMSPPNSELPSQSDTQLIISDTTVANNINLIDAGRKSVSSLVPKSSNDISQNEVTDVHNEVTDAHNEACSIIEECKGSRIVNEFTQTVDPNETGTNNGTHMLREIEVPVQILTREEIENNRLTIDEIKAIDKFQNYSVGDPKKIVYVKNLHNKVTERDLVSLFGSFQSVHKSKLVFKLLSGRMKGQAFITFPDEVTAGEAIKLVNGYKLKDKPVIATFGRKH</sequence>
<dbReference type="GO" id="GO:0030626">
    <property type="term" value="F:U12 snRNA binding"/>
    <property type="evidence" value="ECO:0007669"/>
    <property type="project" value="TreeGrafter"/>
</dbReference>
<dbReference type="InterPro" id="IPR000504">
    <property type="entry name" value="RRM_dom"/>
</dbReference>
<gene>
    <name evidence="5" type="ORF">GSLYS_00000980001</name>
</gene>
<dbReference type="PANTHER" id="PTHR16105:SF2">
    <property type="entry name" value="RNA-BINDING PROTEIN 41"/>
    <property type="match status" value="1"/>
</dbReference>
<evidence type="ECO:0000256" key="3">
    <source>
        <dbReference type="SAM" id="MobiDB-lite"/>
    </source>
</evidence>
<dbReference type="GO" id="GO:0097157">
    <property type="term" value="F:pre-mRNA intronic binding"/>
    <property type="evidence" value="ECO:0007669"/>
    <property type="project" value="TreeGrafter"/>
</dbReference>
<evidence type="ECO:0000259" key="4">
    <source>
        <dbReference type="PROSITE" id="PS50102"/>
    </source>
</evidence>